<reference evidence="1 2" key="1">
    <citation type="submission" date="2016-04" db="EMBL/GenBank/DDBJ databases">
        <authorList>
            <consortium name="Pathogen Informatics"/>
        </authorList>
    </citation>
    <scope>NUCLEOTIDE SEQUENCE [LARGE SCALE GENOMIC DNA]</scope>
    <source>
        <strain evidence="1 2">H050680373</strain>
    </source>
</reference>
<keyword evidence="2" id="KW-1185">Reference proteome</keyword>
<dbReference type="EMBL" id="FKIF01000009">
    <property type="protein sequence ID" value="SAI73712.1"/>
    <property type="molecule type" value="Genomic_DNA"/>
</dbReference>
<organism evidence="1 2">
    <name type="scientific">Bordetella ansorpii</name>
    <dbReference type="NCBI Taxonomy" id="288768"/>
    <lineage>
        <taxon>Bacteria</taxon>
        <taxon>Pseudomonadati</taxon>
        <taxon>Pseudomonadota</taxon>
        <taxon>Betaproteobacteria</taxon>
        <taxon>Burkholderiales</taxon>
        <taxon>Alcaligenaceae</taxon>
        <taxon>Bordetella</taxon>
    </lineage>
</organism>
<evidence type="ECO:0000313" key="1">
    <source>
        <dbReference type="EMBL" id="SAI73712.1"/>
    </source>
</evidence>
<dbReference type="Proteomes" id="UP000076848">
    <property type="component" value="Unassembled WGS sequence"/>
</dbReference>
<evidence type="ECO:0000313" key="2">
    <source>
        <dbReference type="Proteomes" id="UP000076848"/>
    </source>
</evidence>
<dbReference type="AlphaFoldDB" id="A0A157STE7"/>
<proteinExistence type="predicted"/>
<dbReference type="RefSeq" id="WP_156513517.1">
    <property type="nucleotide sequence ID" value="NZ_FKIF01000009.1"/>
</dbReference>
<protein>
    <submittedName>
        <fullName evidence="1">Uncharacterized protein</fullName>
    </submittedName>
</protein>
<sequence>MMDRRIVTWGTRGALATAGALLLAVVFLAWLDPGLALALADGAWLCR</sequence>
<dbReference type="STRING" id="288768.SAMEA3906486_04802"/>
<name>A0A157STE7_9BORD</name>
<accession>A0A157STE7</accession>
<gene>
    <name evidence="1" type="ORF">SAMEA3906486_04802</name>
</gene>